<feature type="transmembrane region" description="Helical" evidence="1">
    <location>
        <begin position="37"/>
        <end position="55"/>
    </location>
</feature>
<accession>A0A249MUD1</accession>
<evidence type="ECO:0000313" key="3">
    <source>
        <dbReference type="Proteomes" id="UP000217141"/>
    </source>
</evidence>
<dbReference type="Pfam" id="PF23987">
    <property type="entry name" value="Phage_holin_10"/>
    <property type="match status" value="1"/>
</dbReference>
<name>A0A249MUD1_SPHXE</name>
<gene>
    <name evidence="2" type="ORF">CJD35_11375</name>
</gene>
<dbReference type="RefSeq" id="WP_095687039.1">
    <property type="nucleotide sequence ID" value="NZ_CP022745.1"/>
</dbReference>
<protein>
    <submittedName>
        <fullName evidence="2">Uncharacterized protein</fullName>
    </submittedName>
</protein>
<proteinExistence type="predicted"/>
<keyword evidence="1" id="KW-1133">Transmembrane helix</keyword>
<evidence type="ECO:0000313" key="2">
    <source>
        <dbReference type="EMBL" id="ASY44973.1"/>
    </source>
</evidence>
<reference evidence="2 3" key="1">
    <citation type="submission" date="2017-08" db="EMBL/GenBank/DDBJ databases">
        <title>Whole Genome Sequence of Sphingobium hydrophobicum C1: Insights into Adaption to the Electronic-waste Contaminated Sediment.</title>
        <authorList>
            <person name="Song D."/>
            <person name="Chen X."/>
            <person name="Xu M."/>
        </authorList>
    </citation>
    <scope>NUCLEOTIDE SEQUENCE [LARGE SCALE GENOMIC DNA]</scope>
    <source>
        <strain evidence="2 3">C1</strain>
    </source>
</reference>
<sequence>MNDVTTTQIAAGVRQVVLIVGGYAIGKGWLGADTVEMLGAVALVVVPLVWGQIITRKLAQK</sequence>
<dbReference type="EMBL" id="CP022745">
    <property type="protein sequence ID" value="ASY44973.1"/>
    <property type="molecule type" value="Genomic_DNA"/>
</dbReference>
<dbReference type="Proteomes" id="UP000217141">
    <property type="component" value="Chromosome I"/>
</dbReference>
<dbReference type="KEGG" id="shyd:CJD35_11375"/>
<dbReference type="InterPro" id="IPR058159">
    <property type="entry name" value="Phage_holin_10"/>
</dbReference>
<dbReference type="AlphaFoldDB" id="A0A249MUD1"/>
<keyword evidence="1" id="KW-0472">Membrane</keyword>
<evidence type="ECO:0000256" key="1">
    <source>
        <dbReference type="SAM" id="Phobius"/>
    </source>
</evidence>
<keyword evidence="1" id="KW-0812">Transmembrane</keyword>
<organism evidence="2 3">
    <name type="scientific">Sphingobium xenophagum</name>
    <dbReference type="NCBI Taxonomy" id="121428"/>
    <lineage>
        <taxon>Bacteria</taxon>
        <taxon>Pseudomonadati</taxon>
        <taxon>Pseudomonadota</taxon>
        <taxon>Alphaproteobacteria</taxon>
        <taxon>Sphingomonadales</taxon>
        <taxon>Sphingomonadaceae</taxon>
        <taxon>Sphingobium</taxon>
    </lineage>
</organism>